<gene>
    <name evidence="2" type="ORF">KJ970_09620</name>
</gene>
<feature type="signal peptide" evidence="1">
    <location>
        <begin position="1"/>
        <end position="23"/>
    </location>
</feature>
<dbReference type="Proteomes" id="UP000777784">
    <property type="component" value="Unassembled WGS sequence"/>
</dbReference>
<dbReference type="EMBL" id="JAHJDP010000046">
    <property type="protein sequence ID" value="MBU2691177.1"/>
    <property type="molecule type" value="Genomic_DNA"/>
</dbReference>
<proteinExistence type="predicted"/>
<reference evidence="2" key="1">
    <citation type="submission" date="2021-05" db="EMBL/GenBank/DDBJ databases">
        <title>Energy efficiency and biological interactions define the core microbiome of deep oligotrophic groundwater.</title>
        <authorList>
            <person name="Mehrshad M."/>
            <person name="Lopez-Fernandez M."/>
            <person name="Bell E."/>
            <person name="Bernier-Latmani R."/>
            <person name="Bertilsson S."/>
            <person name="Dopson M."/>
        </authorList>
    </citation>
    <scope>NUCLEOTIDE SEQUENCE</scope>
    <source>
        <strain evidence="2">Modern_marine.mb.64</strain>
    </source>
</reference>
<sequence>MSRFFMGLLAMAMIMIPATGALAQGSDGLQGIQSVYVLIQDLPEELAKDGLTQEILRKDMEEPILATGLRVLSLEESMEARPDQGILRLVIMSQPVSENNRIYAVRLDFRRKVMIAGQPETQLMASTWQALDIGMTPIKDMLEIRSAARDLVSKFAADHSNANPKVPGKSSK</sequence>
<comment type="caution">
    <text evidence="2">The sequence shown here is derived from an EMBL/GenBank/DDBJ whole genome shotgun (WGS) entry which is preliminary data.</text>
</comment>
<feature type="chain" id="PRO_5037958103" evidence="1">
    <location>
        <begin position="24"/>
        <end position="172"/>
    </location>
</feature>
<dbReference type="AlphaFoldDB" id="A0A948W3J9"/>
<evidence type="ECO:0000313" key="3">
    <source>
        <dbReference type="Proteomes" id="UP000777784"/>
    </source>
</evidence>
<protein>
    <submittedName>
        <fullName evidence="2">Uncharacterized protein</fullName>
    </submittedName>
</protein>
<organism evidence="2 3">
    <name type="scientific">Eiseniibacteriota bacterium</name>
    <dbReference type="NCBI Taxonomy" id="2212470"/>
    <lineage>
        <taxon>Bacteria</taxon>
        <taxon>Candidatus Eiseniibacteriota</taxon>
    </lineage>
</organism>
<keyword evidence="1" id="KW-0732">Signal</keyword>
<evidence type="ECO:0000313" key="2">
    <source>
        <dbReference type="EMBL" id="MBU2691177.1"/>
    </source>
</evidence>
<evidence type="ECO:0000256" key="1">
    <source>
        <dbReference type="SAM" id="SignalP"/>
    </source>
</evidence>
<accession>A0A948W3J9</accession>
<name>A0A948W3J9_UNCEI</name>